<keyword evidence="3" id="KW-1185">Reference proteome</keyword>
<name>A0A562ZS48_9BURK</name>
<dbReference type="AlphaFoldDB" id="A0A562ZS48"/>
<dbReference type="EMBL" id="VOBQ01000008">
    <property type="protein sequence ID" value="TWO71419.1"/>
    <property type="molecule type" value="Genomic_DNA"/>
</dbReference>
<gene>
    <name evidence="2" type="ORF">FN976_10905</name>
</gene>
<proteinExistence type="predicted"/>
<feature type="compositionally biased region" description="Low complexity" evidence="1">
    <location>
        <begin position="51"/>
        <end position="69"/>
    </location>
</feature>
<dbReference type="RefSeq" id="WP_145893030.1">
    <property type="nucleotide sequence ID" value="NZ_VOBQ01000008.1"/>
</dbReference>
<evidence type="ECO:0000313" key="2">
    <source>
        <dbReference type="EMBL" id="TWO71419.1"/>
    </source>
</evidence>
<evidence type="ECO:0000256" key="1">
    <source>
        <dbReference type="SAM" id="MobiDB-lite"/>
    </source>
</evidence>
<evidence type="ECO:0000313" key="3">
    <source>
        <dbReference type="Proteomes" id="UP000318199"/>
    </source>
</evidence>
<reference evidence="2 3" key="1">
    <citation type="submission" date="2019-07" db="EMBL/GenBank/DDBJ databases">
        <title>Caenimonas sedimenti sp. nov., isolated from activated sludge.</title>
        <authorList>
            <person name="Xu J."/>
        </authorList>
    </citation>
    <scope>NUCLEOTIDE SEQUENCE [LARGE SCALE GENOMIC DNA]</scope>
    <source>
        <strain evidence="2 3">HX-9-20</strain>
    </source>
</reference>
<protein>
    <submittedName>
        <fullName evidence="2">Uncharacterized protein</fullName>
    </submittedName>
</protein>
<feature type="region of interest" description="Disordered" evidence="1">
    <location>
        <begin position="25"/>
        <end position="107"/>
    </location>
</feature>
<dbReference type="Proteomes" id="UP000318199">
    <property type="component" value="Unassembled WGS sequence"/>
</dbReference>
<accession>A0A562ZS48</accession>
<feature type="compositionally biased region" description="Basic and acidic residues" evidence="1">
    <location>
        <begin position="25"/>
        <end position="47"/>
    </location>
</feature>
<sequence length="107" mass="11524">MAKSHFAIERPRRISIAIQGYDPVAKTKDQRSKQLERTRRLARRDAKATTPEAVALEPAPAENAPAPALRAEERPARPRAARKARSTGLAPDAEAALQGAFDGEGSA</sequence>
<organism evidence="2 3">
    <name type="scientific">Caenimonas sedimenti</name>
    <dbReference type="NCBI Taxonomy" id="2596921"/>
    <lineage>
        <taxon>Bacteria</taxon>
        <taxon>Pseudomonadati</taxon>
        <taxon>Pseudomonadota</taxon>
        <taxon>Betaproteobacteria</taxon>
        <taxon>Burkholderiales</taxon>
        <taxon>Comamonadaceae</taxon>
        <taxon>Caenimonas</taxon>
    </lineage>
</organism>
<comment type="caution">
    <text evidence="2">The sequence shown here is derived from an EMBL/GenBank/DDBJ whole genome shotgun (WGS) entry which is preliminary data.</text>
</comment>